<dbReference type="SUPFAM" id="SSF55315">
    <property type="entry name" value="L30e-like"/>
    <property type="match status" value="1"/>
</dbReference>
<keyword evidence="1" id="KW-0689">Ribosomal protein</keyword>
<dbReference type="InterPro" id="IPR029064">
    <property type="entry name" value="Ribosomal_eL30-like_sf"/>
</dbReference>
<proteinExistence type="predicted"/>
<evidence type="ECO:0000313" key="1">
    <source>
        <dbReference type="EMBL" id="ACN98646.1"/>
    </source>
</evidence>
<evidence type="ECO:0000313" key="2">
    <source>
        <dbReference type="Proteomes" id="UP000001369"/>
    </source>
</evidence>
<dbReference type="HOGENOM" id="CLU_165479_0_0_0"/>
<reference evidence="1 2" key="1">
    <citation type="journal article" date="2009" name="J. Bacteriol.">
        <title>Complete and draft genome sequences of six members of the Aquificales.</title>
        <authorList>
            <person name="Reysenbach A.L."/>
            <person name="Hamamura N."/>
            <person name="Podar M."/>
            <person name="Griffiths E."/>
            <person name="Ferreira S."/>
            <person name="Hochstein R."/>
            <person name="Heidelberg J."/>
            <person name="Johnson J."/>
            <person name="Mead D."/>
            <person name="Pohorille A."/>
            <person name="Sarmiento M."/>
            <person name="Schweighofer K."/>
            <person name="Seshadri R."/>
            <person name="Voytek M.A."/>
        </authorList>
    </citation>
    <scope>NUCLEOTIDE SEQUENCE [LARGE SCALE GENOMIC DNA]</scope>
    <source>
        <strain evidence="2">Az-Fu1 / DSM 15241 / OCM 825</strain>
    </source>
</reference>
<keyword evidence="2" id="KW-1185">Reference proteome</keyword>
<sequence length="100" mass="11774">MDEKKIDSLLQLSFKARKIKFGYENIDKVKGDTFVIIAKDLSENTKRYILNKFKGDIYQYKTKKDLGRLFGKNEVGVIILPKNELNLKIKEIFKKLQEVF</sequence>
<gene>
    <name evidence="1" type="ordered locus">SULAZ_0192</name>
</gene>
<organism evidence="1 2">
    <name type="scientific">Sulfurihydrogenibium azorense (strain DSM 15241 / OCM 825 / Az-Fu1)</name>
    <dbReference type="NCBI Taxonomy" id="204536"/>
    <lineage>
        <taxon>Bacteria</taxon>
        <taxon>Pseudomonadati</taxon>
        <taxon>Aquificota</taxon>
        <taxon>Aquificia</taxon>
        <taxon>Aquificales</taxon>
        <taxon>Hydrogenothermaceae</taxon>
        <taxon>Sulfurihydrogenibium</taxon>
    </lineage>
</organism>
<dbReference type="Proteomes" id="UP000001369">
    <property type="component" value="Chromosome"/>
</dbReference>
<protein>
    <submittedName>
        <fullName evidence="1">Ribosomal protein L7Ae/L30e/S12e/Gadd45</fullName>
    </submittedName>
</protein>
<name>C1DXS7_SULAA</name>
<dbReference type="OrthoDB" id="14581at2"/>
<accession>C1DXS7</accession>
<keyword evidence="1" id="KW-0687">Ribonucleoprotein</keyword>
<dbReference type="RefSeq" id="WP_012673968.1">
    <property type="nucleotide sequence ID" value="NC_012438.1"/>
</dbReference>
<dbReference type="AlphaFoldDB" id="C1DXS7"/>
<dbReference type="Gene3D" id="3.30.1330.30">
    <property type="match status" value="1"/>
</dbReference>
<dbReference type="EMBL" id="CP001229">
    <property type="protein sequence ID" value="ACN98646.1"/>
    <property type="molecule type" value="Genomic_DNA"/>
</dbReference>
<dbReference type="GO" id="GO:0005840">
    <property type="term" value="C:ribosome"/>
    <property type="evidence" value="ECO:0007669"/>
    <property type="project" value="UniProtKB-KW"/>
</dbReference>
<dbReference type="KEGG" id="saf:SULAZ_0192"/>
<dbReference type="eggNOG" id="COG1358">
    <property type="taxonomic scope" value="Bacteria"/>
</dbReference>
<dbReference type="STRING" id="204536.SULAZ_0192"/>